<accession>A0ACC0EFG0</accession>
<comment type="caution">
    <text evidence="1">The sequence shown here is derived from an EMBL/GenBank/DDBJ whole genome shotgun (WGS) entry which is preliminary data.</text>
</comment>
<dbReference type="EMBL" id="CM045871">
    <property type="protein sequence ID" value="KAI7951760.1"/>
    <property type="molecule type" value="Genomic_DNA"/>
</dbReference>
<reference evidence="2" key="2">
    <citation type="journal article" date="2018" name="Mol. Plant Microbe Interact.">
        <title>Genome sequence resources for the wheat stripe rust pathogen (Puccinia striiformis f. sp. tritici) and the barley stripe rust pathogen (Puccinia striiformis f. sp. hordei).</title>
        <authorList>
            <person name="Xia C."/>
            <person name="Wang M."/>
            <person name="Yin C."/>
            <person name="Cornejo O.E."/>
            <person name="Hulbert S.H."/>
            <person name="Chen X."/>
        </authorList>
    </citation>
    <scope>NUCLEOTIDE SEQUENCE [LARGE SCALE GENOMIC DNA]</scope>
    <source>
        <strain evidence="2">93-210</strain>
    </source>
</reference>
<evidence type="ECO:0000313" key="1">
    <source>
        <dbReference type="EMBL" id="KAI7951760.1"/>
    </source>
</evidence>
<evidence type="ECO:0000313" key="2">
    <source>
        <dbReference type="Proteomes" id="UP001060170"/>
    </source>
</evidence>
<name>A0ACC0EFG0_9BASI</name>
<proteinExistence type="predicted"/>
<reference evidence="2" key="1">
    <citation type="journal article" date="2018" name="BMC Genomics">
        <title>Genomic insights into host adaptation between the wheat stripe rust pathogen (Puccinia striiformis f. sp. tritici) and the barley stripe rust pathogen (Puccinia striiformis f. sp. hordei).</title>
        <authorList>
            <person name="Xia C."/>
            <person name="Wang M."/>
            <person name="Yin C."/>
            <person name="Cornejo O.E."/>
            <person name="Hulbert S.H."/>
            <person name="Chen X."/>
        </authorList>
    </citation>
    <scope>NUCLEOTIDE SEQUENCE [LARGE SCALE GENOMIC DNA]</scope>
    <source>
        <strain evidence="2">93-210</strain>
    </source>
</reference>
<keyword evidence="2" id="KW-1185">Reference proteome</keyword>
<dbReference type="Proteomes" id="UP001060170">
    <property type="component" value="Chromosome 7"/>
</dbReference>
<organism evidence="1 2">
    <name type="scientific">Puccinia striiformis f. sp. tritici</name>
    <dbReference type="NCBI Taxonomy" id="168172"/>
    <lineage>
        <taxon>Eukaryota</taxon>
        <taxon>Fungi</taxon>
        <taxon>Dikarya</taxon>
        <taxon>Basidiomycota</taxon>
        <taxon>Pucciniomycotina</taxon>
        <taxon>Pucciniomycetes</taxon>
        <taxon>Pucciniales</taxon>
        <taxon>Pucciniaceae</taxon>
        <taxon>Puccinia</taxon>
    </lineage>
</organism>
<sequence length="111" mass="12340">MDKDLGSITDDISREYYLKKKCRILEALKQQELAEQHQKEVKSSKSQSVLDSDIFEDQEQSECSHQLGGSKYPNESGLEIGCPSSASGSLSFVDPSLNSLQHATFIDVKID</sequence>
<reference evidence="1 2" key="3">
    <citation type="journal article" date="2022" name="Microbiol. Spectr.">
        <title>Folding features and dynamics of 3D genome architecture in plant fungal pathogens.</title>
        <authorList>
            <person name="Xia C."/>
        </authorList>
    </citation>
    <scope>NUCLEOTIDE SEQUENCE [LARGE SCALE GENOMIC DNA]</scope>
    <source>
        <strain evidence="1 2">93-210</strain>
    </source>
</reference>
<protein>
    <submittedName>
        <fullName evidence="1">Uncharacterized protein</fullName>
    </submittedName>
</protein>
<gene>
    <name evidence="1" type="ORF">MJO28_007444</name>
</gene>